<keyword evidence="7" id="KW-1185">Reference proteome</keyword>
<dbReference type="RefSeq" id="WP_109688286.1">
    <property type="nucleotide sequence ID" value="NZ_QGGL01000006.1"/>
</dbReference>
<dbReference type="PANTHER" id="PTHR46630:SF1">
    <property type="entry name" value="TETRATRICOPEPTIDE REPEAT PROTEIN 29"/>
    <property type="match status" value="1"/>
</dbReference>
<protein>
    <submittedName>
        <fullName evidence="6">Tetratricopeptide repeat protein</fullName>
    </submittedName>
</protein>
<comment type="similarity">
    <text evidence="5">Belongs to the Rap family.</text>
</comment>
<gene>
    <name evidence="6" type="ORF">C7459_10679</name>
</gene>
<dbReference type="PANTHER" id="PTHR46630">
    <property type="entry name" value="TETRATRICOPEPTIDE REPEAT PROTEIN 29"/>
    <property type="match status" value="1"/>
</dbReference>
<evidence type="ECO:0000256" key="3">
    <source>
        <dbReference type="ARBA" id="ARBA00022737"/>
    </source>
</evidence>
<keyword evidence="3" id="KW-0677">Repeat</keyword>
<dbReference type="AlphaFoldDB" id="A0A316DA05"/>
<dbReference type="SMART" id="SM00028">
    <property type="entry name" value="TPR"/>
    <property type="match status" value="4"/>
</dbReference>
<comment type="caution">
    <text evidence="6">The sequence shown here is derived from an EMBL/GenBank/DDBJ whole genome shotgun (WGS) entry which is preliminary data.</text>
</comment>
<evidence type="ECO:0000313" key="7">
    <source>
        <dbReference type="Proteomes" id="UP000245634"/>
    </source>
</evidence>
<sequence>MESTVQIRTIEELHQELHRLELLVESDPDVALQSIGEGIADWEMLVRKTFDFPLALRIGELLEKAKHFWLALNWYQWAVEADDASPDLTTISRVMRSKGRIYIRLGMHQDALRVLQRVEELGVPDTADSMDLPTLWQNLSMVHSTLGQFDESIQYAERALHRFQEKGDTHRVCILEFMIGSDLKSLKRFEDSCEYLTRSRKGMEQHKDYFHLARSWHNYAELMRDWGRMEEAVAAWRMSLEMKKRTKDHAGQVNTLLSITKYFISRQEWHSALRYVTQAFPLCHPYRLHDQEVKSLDCWATILYELGRYSELEVVATRATYLLERVAVKHHVIMLLHKVTEYFRQIGRNDLAGEYGSKAVQNQS</sequence>
<evidence type="ECO:0000313" key="6">
    <source>
        <dbReference type="EMBL" id="PWK13799.1"/>
    </source>
</evidence>
<accession>A0A316DA05</accession>
<dbReference type="InterPro" id="IPR011990">
    <property type="entry name" value="TPR-like_helical_dom_sf"/>
</dbReference>
<dbReference type="Proteomes" id="UP000245634">
    <property type="component" value="Unassembled WGS sequence"/>
</dbReference>
<organism evidence="6 7">
    <name type="scientific">Tumebacillus permanentifrigoris</name>
    <dbReference type="NCBI Taxonomy" id="378543"/>
    <lineage>
        <taxon>Bacteria</taxon>
        <taxon>Bacillati</taxon>
        <taxon>Bacillota</taxon>
        <taxon>Bacilli</taxon>
        <taxon>Bacillales</taxon>
        <taxon>Alicyclobacillaceae</taxon>
        <taxon>Tumebacillus</taxon>
    </lineage>
</organism>
<name>A0A316DA05_9BACL</name>
<evidence type="ECO:0000256" key="5">
    <source>
        <dbReference type="ARBA" id="ARBA00038253"/>
    </source>
</evidence>
<proteinExistence type="inferred from homology"/>
<keyword evidence="4" id="KW-0802">TPR repeat</keyword>
<dbReference type="OrthoDB" id="7628974at2"/>
<dbReference type="GO" id="GO:0005737">
    <property type="term" value="C:cytoplasm"/>
    <property type="evidence" value="ECO:0007669"/>
    <property type="project" value="UniProtKB-SubCell"/>
</dbReference>
<evidence type="ECO:0000256" key="2">
    <source>
        <dbReference type="ARBA" id="ARBA00022490"/>
    </source>
</evidence>
<dbReference type="Gene3D" id="1.25.40.10">
    <property type="entry name" value="Tetratricopeptide repeat domain"/>
    <property type="match status" value="1"/>
</dbReference>
<comment type="subcellular location">
    <subcellularLocation>
        <location evidence="1">Cytoplasm</location>
    </subcellularLocation>
</comment>
<dbReference type="InterPro" id="IPR051476">
    <property type="entry name" value="Bac_ResReg_Asp_Phosphatase"/>
</dbReference>
<dbReference type="EMBL" id="QGGL01000006">
    <property type="protein sequence ID" value="PWK13799.1"/>
    <property type="molecule type" value="Genomic_DNA"/>
</dbReference>
<dbReference type="InterPro" id="IPR019734">
    <property type="entry name" value="TPR_rpt"/>
</dbReference>
<reference evidence="6 7" key="1">
    <citation type="submission" date="2018-05" db="EMBL/GenBank/DDBJ databases">
        <title>Genomic Encyclopedia of Type Strains, Phase IV (KMG-IV): sequencing the most valuable type-strain genomes for metagenomic binning, comparative biology and taxonomic classification.</title>
        <authorList>
            <person name="Goeker M."/>
        </authorList>
    </citation>
    <scope>NUCLEOTIDE SEQUENCE [LARGE SCALE GENOMIC DNA]</scope>
    <source>
        <strain evidence="6 7">DSM 18773</strain>
    </source>
</reference>
<evidence type="ECO:0000256" key="1">
    <source>
        <dbReference type="ARBA" id="ARBA00004496"/>
    </source>
</evidence>
<keyword evidence="2" id="KW-0963">Cytoplasm</keyword>
<dbReference type="Pfam" id="PF13181">
    <property type="entry name" value="TPR_8"/>
    <property type="match status" value="1"/>
</dbReference>
<evidence type="ECO:0000256" key="4">
    <source>
        <dbReference type="ARBA" id="ARBA00022803"/>
    </source>
</evidence>
<dbReference type="SUPFAM" id="SSF48452">
    <property type="entry name" value="TPR-like"/>
    <property type="match status" value="1"/>
</dbReference>